<sequence length="533" mass="58917">MSLKKYILPVLAVLTLASCEKPFDQLEQDPNRPTSAPASLVFNGVVNDMYFVGSGGSTGSTAGSSDNSGAWNSAQRYNQFYASNYNYYATNDYAWTTTGLNYTTLKNVVKMEEEAKKAGLPDVNAYSALGKFFRAYFFENMTRRVGDIPMTEALQGLNNQTPNYNTQKEIYVQILNWLDGANADLTSLIAKNDNNLSGDIYFGNSLSKWQKAVNTYKLRVLVNLSRKESDTDLNVKSRFAEVLGNPTKYPVMTSSDDNLQYVYNSQFNKYNRNPDNFGGNATRENMAATYLGTLTSLKDPRTFVVAEPATAKVAAGVKPTDFAAFVGASSGEDLATMASNATQGVYSFINRKHYYSTYTAEPYSIIGYPELQFNIAEAINRGWVSGNAETYYQNGIKASWAFYGITDGANTVYFSADGGYRNFNTYTVNVSFADYYAQSAVKYAGSTTGLNQILTQKYLAFAQNSGLEAFYNQRRTGVPTFLVGPGTGNSQRIPLRWQYPATERSYNTANNTAAIASQYGGNDDINAQMWLLK</sequence>
<dbReference type="InterPro" id="IPR041662">
    <property type="entry name" value="SusD-like_2"/>
</dbReference>
<keyword evidence="2" id="KW-1185">Reference proteome</keyword>
<name>A0ABT0HQK6_9BACT</name>
<dbReference type="SUPFAM" id="SSF48452">
    <property type="entry name" value="TPR-like"/>
    <property type="match status" value="1"/>
</dbReference>
<protein>
    <submittedName>
        <fullName evidence="1">SusD/RagB family nutrient-binding outer membrane lipoprotein</fullName>
    </submittedName>
</protein>
<keyword evidence="1" id="KW-0449">Lipoprotein</keyword>
<accession>A0ABT0HQK6</accession>
<dbReference type="Proteomes" id="UP001202180">
    <property type="component" value="Unassembled WGS sequence"/>
</dbReference>
<comment type="caution">
    <text evidence="1">The sequence shown here is derived from an EMBL/GenBank/DDBJ whole genome shotgun (WGS) entry which is preliminary data.</text>
</comment>
<gene>
    <name evidence="1" type="ORF">M0L20_21460</name>
</gene>
<dbReference type="Pfam" id="PF12771">
    <property type="entry name" value="SusD-like_2"/>
    <property type="match status" value="1"/>
</dbReference>
<dbReference type="Gene3D" id="1.25.40.390">
    <property type="match status" value="1"/>
</dbReference>
<evidence type="ECO:0000313" key="1">
    <source>
        <dbReference type="EMBL" id="MCK8494451.1"/>
    </source>
</evidence>
<reference evidence="1 2" key="1">
    <citation type="submission" date="2022-04" db="EMBL/GenBank/DDBJ databases">
        <title>Spirosoma sp. strain RP8 genome sequencing and assembly.</title>
        <authorList>
            <person name="Jung Y."/>
        </authorList>
    </citation>
    <scope>NUCLEOTIDE SEQUENCE [LARGE SCALE GENOMIC DNA]</scope>
    <source>
        <strain evidence="1 2">RP8</strain>
    </source>
</reference>
<dbReference type="RefSeq" id="WP_248478967.1">
    <property type="nucleotide sequence ID" value="NZ_JALPRF010000003.1"/>
</dbReference>
<dbReference type="EMBL" id="JALPRF010000003">
    <property type="protein sequence ID" value="MCK8494451.1"/>
    <property type="molecule type" value="Genomic_DNA"/>
</dbReference>
<evidence type="ECO:0000313" key="2">
    <source>
        <dbReference type="Proteomes" id="UP001202180"/>
    </source>
</evidence>
<organism evidence="1 2">
    <name type="scientific">Spirosoma liriopis</name>
    <dbReference type="NCBI Taxonomy" id="2937440"/>
    <lineage>
        <taxon>Bacteria</taxon>
        <taxon>Pseudomonadati</taxon>
        <taxon>Bacteroidota</taxon>
        <taxon>Cytophagia</taxon>
        <taxon>Cytophagales</taxon>
        <taxon>Cytophagaceae</taxon>
        <taxon>Spirosoma</taxon>
    </lineage>
</organism>
<dbReference type="PROSITE" id="PS51257">
    <property type="entry name" value="PROKAR_LIPOPROTEIN"/>
    <property type="match status" value="1"/>
</dbReference>
<proteinExistence type="predicted"/>
<dbReference type="InterPro" id="IPR011990">
    <property type="entry name" value="TPR-like_helical_dom_sf"/>
</dbReference>